<proteinExistence type="inferred from homology"/>
<dbReference type="InterPro" id="IPR000560">
    <property type="entry name" value="His_Pase_clade-2"/>
</dbReference>
<protein>
    <submittedName>
        <fullName evidence="4">Histidine phosphatase superfamily</fullName>
    </submittedName>
</protein>
<organism evidence="4 5">
    <name type="scientific">Parachaetomium inaequale</name>
    <dbReference type="NCBI Taxonomy" id="2588326"/>
    <lineage>
        <taxon>Eukaryota</taxon>
        <taxon>Fungi</taxon>
        <taxon>Dikarya</taxon>
        <taxon>Ascomycota</taxon>
        <taxon>Pezizomycotina</taxon>
        <taxon>Sordariomycetes</taxon>
        <taxon>Sordariomycetidae</taxon>
        <taxon>Sordariales</taxon>
        <taxon>Chaetomiaceae</taxon>
        <taxon>Parachaetomium</taxon>
    </lineage>
</organism>
<dbReference type="GO" id="GO:0016791">
    <property type="term" value="F:phosphatase activity"/>
    <property type="evidence" value="ECO:0007669"/>
    <property type="project" value="TreeGrafter"/>
</dbReference>
<keyword evidence="5" id="KW-1185">Reference proteome</keyword>
<evidence type="ECO:0000256" key="3">
    <source>
        <dbReference type="SAM" id="SignalP"/>
    </source>
</evidence>
<dbReference type="Proteomes" id="UP001303115">
    <property type="component" value="Unassembled WGS sequence"/>
</dbReference>
<accession>A0AAN6PLF6</accession>
<dbReference type="EMBL" id="MU854372">
    <property type="protein sequence ID" value="KAK4040675.1"/>
    <property type="molecule type" value="Genomic_DNA"/>
</dbReference>
<feature type="chain" id="PRO_5042957961" evidence="3">
    <location>
        <begin position="18"/>
        <end position="476"/>
    </location>
</feature>
<dbReference type="InterPro" id="IPR050645">
    <property type="entry name" value="Histidine_acid_phosphatase"/>
</dbReference>
<dbReference type="AlphaFoldDB" id="A0AAN6PLF6"/>
<dbReference type="Pfam" id="PF00328">
    <property type="entry name" value="His_Phos_2"/>
    <property type="match status" value="1"/>
</dbReference>
<dbReference type="PANTHER" id="PTHR11567">
    <property type="entry name" value="ACID PHOSPHATASE-RELATED"/>
    <property type="match status" value="1"/>
</dbReference>
<comment type="similarity">
    <text evidence="1">Belongs to the histidine acid phosphatase family.</text>
</comment>
<keyword evidence="3" id="KW-0732">Signal</keyword>
<dbReference type="PANTHER" id="PTHR11567:SF142">
    <property type="entry name" value="PHOSPHOGLYCERATE MUTASE-LIKE PROTEIN"/>
    <property type="match status" value="1"/>
</dbReference>
<dbReference type="SUPFAM" id="SSF53254">
    <property type="entry name" value="Phosphoglycerate mutase-like"/>
    <property type="match status" value="1"/>
</dbReference>
<evidence type="ECO:0000256" key="1">
    <source>
        <dbReference type="ARBA" id="ARBA00005375"/>
    </source>
</evidence>
<name>A0AAN6PLF6_9PEZI</name>
<dbReference type="Gene3D" id="3.40.50.1240">
    <property type="entry name" value="Phosphoglycerate mutase-like"/>
    <property type="match status" value="1"/>
</dbReference>
<evidence type="ECO:0000313" key="4">
    <source>
        <dbReference type="EMBL" id="KAK4040675.1"/>
    </source>
</evidence>
<dbReference type="InterPro" id="IPR029033">
    <property type="entry name" value="His_PPase_superfam"/>
</dbReference>
<gene>
    <name evidence="4" type="ORF">C8A01DRAFT_35329</name>
</gene>
<evidence type="ECO:0000256" key="2">
    <source>
        <dbReference type="SAM" id="Phobius"/>
    </source>
</evidence>
<comment type="caution">
    <text evidence="4">The sequence shown here is derived from an EMBL/GenBank/DDBJ whole genome shotgun (WGS) entry which is preliminary data.</text>
</comment>
<reference evidence="5" key="1">
    <citation type="journal article" date="2023" name="Mol. Phylogenet. Evol.">
        <title>Genome-scale phylogeny and comparative genomics of the fungal order Sordariales.</title>
        <authorList>
            <person name="Hensen N."/>
            <person name="Bonometti L."/>
            <person name="Westerberg I."/>
            <person name="Brannstrom I.O."/>
            <person name="Guillou S."/>
            <person name="Cros-Aarteil S."/>
            <person name="Calhoun S."/>
            <person name="Haridas S."/>
            <person name="Kuo A."/>
            <person name="Mondo S."/>
            <person name="Pangilinan J."/>
            <person name="Riley R."/>
            <person name="LaButti K."/>
            <person name="Andreopoulos B."/>
            <person name="Lipzen A."/>
            <person name="Chen C."/>
            <person name="Yan M."/>
            <person name="Daum C."/>
            <person name="Ng V."/>
            <person name="Clum A."/>
            <person name="Steindorff A."/>
            <person name="Ohm R.A."/>
            <person name="Martin F."/>
            <person name="Silar P."/>
            <person name="Natvig D.O."/>
            <person name="Lalanne C."/>
            <person name="Gautier V."/>
            <person name="Ament-Velasquez S.L."/>
            <person name="Kruys A."/>
            <person name="Hutchinson M.I."/>
            <person name="Powell A.J."/>
            <person name="Barry K."/>
            <person name="Miller A.N."/>
            <person name="Grigoriev I.V."/>
            <person name="Debuchy R."/>
            <person name="Gladieux P."/>
            <person name="Hiltunen Thoren M."/>
            <person name="Johannesson H."/>
        </authorList>
    </citation>
    <scope>NUCLEOTIDE SEQUENCE [LARGE SCALE GENOMIC DNA]</scope>
    <source>
        <strain evidence="5">CBS 284.82</strain>
    </source>
</reference>
<evidence type="ECO:0000313" key="5">
    <source>
        <dbReference type="Proteomes" id="UP001303115"/>
    </source>
</evidence>
<feature type="signal peptide" evidence="3">
    <location>
        <begin position="1"/>
        <end position="17"/>
    </location>
</feature>
<keyword evidence="2" id="KW-0812">Transmembrane</keyword>
<keyword evidence="2" id="KW-1133">Transmembrane helix</keyword>
<keyword evidence="2" id="KW-0472">Membrane</keyword>
<sequence length="476" mass="50931">MHTSTLALTGLAATAAAETIHGALVFSRHGDRTTKHFGSQVLTSLGAKQVFQVGSDYRSRYLSSSSAQRIRGISEFEYVPAQVYASAPDAPILLDTATAFLQGLYPPLGDIQPTLAAQDLANGSSVESPLTGYQYVTLHGINDDSPETVWIKGDDSCPVITAAAAEFKQSAEYHSRLSSTKDFYESLYPLVADAYPSASDLSYAKAYDIFDLINVAHIHNKTSPAQQVTDAQLLQLRTLADSAEFGLNYNASQPARSIHAETFAGAVLSHLNQTVSSAAHTPKLTVLAGSYDTFLAFFGLANLTAVSGDFYGLPDYASTMAFELFTPGEDQDLDTAALHVRYLFRNGTAGALEQFPLFGSGKADLPWAEFVTAMQQVGVSTTEEWCGLCESKAVFCAAYGDEGVSVTGGNGEETVSRGSWIAVLVVMAVAIAGNLVWAAMWLVKSRRAREEQKMAAAVEAAPRGSESVRSYDKESV</sequence>
<feature type="transmembrane region" description="Helical" evidence="2">
    <location>
        <begin position="420"/>
        <end position="443"/>
    </location>
</feature>